<keyword evidence="4" id="KW-0762">Sugar transport</keyword>
<dbReference type="CDD" id="cd03216">
    <property type="entry name" value="ABC_Carb_Monos_I"/>
    <property type="match status" value="1"/>
</dbReference>
<dbReference type="CDD" id="cd03215">
    <property type="entry name" value="ABC_Carb_Monos_II"/>
    <property type="match status" value="1"/>
</dbReference>
<dbReference type="InterPro" id="IPR050107">
    <property type="entry name" value="ABC_carbohydrate_import_ATPase"/>
</dbReference>
<evidence type="ECO:0000256" key="5">
    <source>
        <dbReference type="ARBA" id="ARBA00022737"/>
    </source>
</evidence>
<dbReference type="FunFam" id="3.40.50.300:FF:000127">
    <property type="entry name" value="Ribose import ATP-binding protein RbsA"/>
    <property type="match status" value="1"/>
</dbReference>
<evidence type="ECO:0000256" key="8">
    <source>
        <dbReference type="ARBA" id="ARBA00022967"/>
    </source>
</evidence>
<feature type="domain" description="ABC transporter" evidence="10">
    <location>
        <begin position="6"/>
        <end position="243"/>
    </location>
</feature>
<dbReference type="PROSITE" id="PS00211">
    <property type="entry name" value="ABC_TRANSPORTER_1"/>
    <property type="match status" value="1"/>
</dbReference>
<proteinExistence type="predicted"/>
<dbReference type="GO" id="GO:0005524">
    <property type="term" value="F:ATP binding"/>
    <property type="evidence" value="ECO:0007669"/>
    <property type="project" value="UniProtKB-KW"/>
</dbReference>
<dbReference type="PROSITE" id="PS50893">
    <property type="entry name" value="ABC_TRANSPORTER_2"/>
    <property type="match status" value="2"/>
</dbReference>
<keyword evidence="2" id="KW-0813">Transport</keyword>
<dbReference type="InterPro" id="IPR003439">
    <property type="entry name" value="ABC_transporter-like_ATP-bd"/>
</dbReference>
<comment type="caution">
    <text evidence="11">The sequence shown here is derived from an EMBL/GenBank/DDBJ whole genome shotgun (WGS) entry which is preliminary data.</text>
</comment>
<dbReference type="Proteomes" id="UP000465778">
    <property type="component" value="Unassembled WGS sequence"/>
</dbReference>
<evidence type="ECO:0000313" key="12">
    <source>
        <dbReference type="Proteomes" id="UP000465778"/>
    </source>
</evidence>
<feature type="domain" description="ABC transporter" evidence="10">
    <location>
        <begin position="263"/>
        <end position="488"/>
    </location>
</feature>
<evidence type="ECO:0000256" key="6">
    <source>
        <dbReference type="ARBA" id="ARBA00022741"/>
    </source>
</evidence>
<keyword evidence="8" id="KW-1278">Translocase</keyword>
<evidence type="ECO:0000256" key="2">
    <source>
        <dbReference type="ARBA" id="ARBA00022448"/>
    </source>
</evidence>
<dbReference type="SUPFAM" id="SSF52540">
    <property type="entry name" value="P-loop containing nucleoside triphosphate hydrolases"/>
    <property type="match status" value="2"/>
</dbReference>
<evidence type="ECO:0000256" key="9">
    <source>
        <dbReference type="ARBA" id="ARBA00023136"/>
    </source>
</evidence>
<dbReference type="Pfam" id="PF00005">
    <property type="entry name" value="ABC_tran"/>
    <property type="match status" value="2"/>
</dbReference>
<comment type="subcellular location">
    <subcellularLocation>
        <location evidence="1">Cell membrane</location>
        <topology evidence="1">Peripheral membrane protein</topology>
    </subcellularLocation>
</comment>
<evidence type="ECO:0000256" key="1">
    <source>
        <dbReference type="ARBA" id="ARBA00004202"/>
    </source>
</evidence>
<accession>A0A800MU24</accession>
<dbReference type="GO" id="GO:0016887">
    <property type="term" value="F:ATP hydrolysis activity"/>
    <property type="evidence" value="ECO:0007669"/>
    <property type="project" value="InterPro"/>
</dbReference>
<dbReference type="InterPro" id="IPR003593">
    <property type="entry name" value="AAA+_ATPase"/>
</dbReference>
<protein>
    <submittedName>
        <fullName evidence="11">ABC transporter, ATP-binding protein</fullName>
    </submittedName>
</protein>
<sequence>MSENILEMHGISKEFTGVKALSNVNFKVGKGEIHCLIGENGAGKSTLMKVLSGVYPYGTYQGDIVFEGSVQQFNKISDSVKAGIVIIYQELALFPDLTVYENIFAANEIKQGGIVDWNRTIAEAKKMLDKVKLDVNPETLLKDLSVGKQQLVEIAKALSKDVKLLILDEPTAALNEDDSENLLNLLGELKEQGITCIMISHKLKEVISIADKATVLRDGQTICTLDGAKGEISEHVIIKNMVGREIEDIYPKRLNKSFGEPVLELRSLSAYAVHLGRQVVKDVNFHVKKGEIVGIAGLMGSGRTELALSIFGNPKSYKLQGELLVDGVPKTLKHPSDAIRSGIAYVTEDRKGDGLFLIQDIKNNISAANLKRVAVNGVINDNQEVKETTEYKKSMYIKASSLEQVVGNLSGGNQQKVSLGKWLFVGPKLLILDKPTRGIDVGAKFEIYTNMNRLIEEGMSIIMVSSELGEVLGMSDRVYVMTEGQIKG</sequence>
<keyword evidence="7 11" id="KW-0067">ATP-binding</keyword>
<keyword evidence="9" id="KW-0472">Membrane</keyword>
<evidence type="ECO:0000259" key="10">
    <source>
        <dbReference type="PROSITE" id="PS50893"/>
    </source>
</evidence>
<dbReference type="GO" id="GO:0005886">
    <property type="term" value="C:plasma membrane"/>
    <property type="evidence" value="ECO:0007669"/>
    <property type="project" value="UniProtKB-SubCell"/>
</dbReference>
<evidence type="ECO:0000256" key="4">
    <source>
        <dbReference type="ARBA" id="ARBA00022597"/>
    </source>
</evidence>
<dbReference type="PANTHER" id="PTHR43790:SF1">
    <property type="entry name" value="XYLOSE IMPORT ATP-BINDING PROTEIN XYLG"/>
    <property type="match status" value="1"/>
</dbReference>
<dbReference type="EMBL" id="VDEM01000058">
    <property type="protein sequence ID" value="KAF0822411.1"/>
    <property type="molecule type" value="Genomic_DNA"/>
</dbReference>
<dbReference type="SMART" id="SM00382">
    <property type="entry name" value="AAA"/>
    <property type="match status" value="2"/>
</dbReference>
<keyword evidence="3" id="KW-1003">Cell membrane</keyword>
<dbReference type="AlphaFoldDB" id="A0A800MU24"/>
<dbReference type="InterPro" id="IPR017871">
    <property type="entry name" value="ABC_transporter-like_CS"/>
</dbReference>
<keyword evidence="6" id="KW-0547">Nucleotide-binding</keyword>
<name>A0A800MU24_CYTFI</name>
<gene>
    <name evidence="11" type="ORF">KIS1582_3837</name>
</gene>
<evidence type="ECO:0000313" key="11">
    <source>
        <dbReference type="EMBL" id="KAF0822411.1"/>
    </source>
</evidence>
<organism evidence="11 12">
    <name type="scientific">Cytobacillus firmus</name>
    <name type="common">Bacillus firmus</name>
    <dbReference type="NCBI Taxonomy" id="1399"/>
    <lineage>
        <taxon>Bacteria</taxon>
        <taxon>Bacillati</taxon>
        <taxon>Bacillota</taxon>
        <taxon>Bacilli</taxon>
        <taxon>Bacillales</taxon>
        <taxon>Bacillaceae</taxon>
        <taxon>Cytobacillus</taxon>
    </lineage>
</organism>
<dbReference type="OrthoDB" id="9771863at2"/>
<dbReference type="InterPro" id="IPR027417">
    <property type="entry name" value="P-loop_NTPase"/>
</dbReference>
<evidence type="ECO:0000256" key="3">
    <source>
        <dbReference type="ARBA" id="ARBA00022475"/>
    </source>
</evidence>
<reference evidence="11 12" key="1">
    <citation type="journal article" date="2020" name="G3 (Bethesda)">
        <title>Whole Genome Sequencing and Comparative Genomics of Two Nematicidal Bacillus Strains Reveals a Wide Range of Possible Virulence Factors.</title>
        <authorList>
            <person name="Susic N."/>
            <person name="Janezic S."/>
            <person name="Rupnik M."/>
            <person name="Geric Stare B."/>
        </authorList>
    </citation>
    <scope>NUCLEOTIDE SEQUENCE [LARGE SCALE GENOMIC DNA]</scope>
    <source>
        <strain evidence="11 12">I-1582</strain>
    </source>
</reference>
<dbReference type="PANTHER" id="PTHR43790">
    <property type="entry name" value="CARBOHYDRATE TRANSPORT ATP-BINDING PROTEIN MG119-RELATED"/>
    <property type="match status" value="1"/>
</dbReference>
<dbReference type="RefSeq" id="WP_159346126.1">
    <property type="nucleotide sequence ID" value="NZ_JBALOT010000080.1"/>
</dbReference>
<dbReference type="Gene3D" id="3.40.50.300">
    <property type="entry name" value="P-loop containing nucleotide triphosphate hydrolases"/>
    <property type="match status" value="2"/>
</dbReference>
<keyword evidence="5" id="KW-0677">Repeat</keyword>
<evidence type="ECO:0000256" key="7">
    <source>
        <dbReference type="ARBA" id="ARBA00022840"/>
    </source>
</evidence>